<keyword evidence="3" id="KW-1185">Reference proteome</keyword>
<dbReference type="Proteomes" id="UP000557739">
    <property type="component" value="Unassembled WGS sequence"/>
</dbReference>
<comment type="caution">
    <text evidence="2">The sequence shown here is derived from an EMBL/GenBank/DDBJ whole genome shotgun (WGS) entry which is preliminary data.</text>
</comment>
<keyword evidence="1" id="KW-0732">Signal</keyword>
<feature type="signal peptide" evidence="1">
    <location>
        <begin position="1"/>
        <end position="27"/>
    </location>
</feature>
<protein>
    <submittedName>
        <fullName evidence="2">Uncharacterized protein</fullName>
    </submittedName>
</protein>
<proteinExistence type="predicted"/>
<reference evidence="2 3" key="1">
    <citation type="submission" date="2020-08" db="EMBL/GenBank/DDBJ databases">
        <title>Genomic Encyclopedia of Type Strains, Phase IV (KMG-IV): sequencing the most valuable type-strain genomes for metagenomic binning, comparative biology and taxonomic classification.</title>
        <authorList>
            <person name="Goeker M."/>
        </authorList>
    </citation>
    <scope>NUCLEOTIDE SEQUENCE [LARGE SCALE GENOMIC DNA]</scope>
    <source>
        <strain evidence="2 3">DSM 27244</strain>
    </source>
</reference>
<dbReference type="RefSeq" id="WP_184030449.1">
    <property type="nucleotide sequence ID" value="NZ_JACIJJ010000005.1"/>
</dbReference>
<evidence type="ECO:0000313" key="2">
    <source>
        <dbReference type="EMBL" id="MBB5699825.1"/>
    </source>
</evidence>
<evidence type="ECO:0000256" key="1">
    <source>
        <dbReference type="SAM" id="SignalP"/>
    </source>
</evidence>
<name>A0A7W9EKA6_9SPHN</name>
<organism evidence="2 3">
    <name type="scientific">Sphingomonas yantingensis</name>
    <dbReference type="NCBI Taxonomy" id="1241761"/>
    <lineage>
        <taxon>Bacteria</taxon>
        <taxon>Pseudomonadati</taxon>
        <taxon>Pseudomonadota</taxon>
        <taxon>Alphaproteobacteria</taxon>
        <taxon>Sphingomonadales</taxon>
        <taxon>Sphingomonadaceae</taxon>
        <taxon>Sphingomonas</taxon>
    </lineage>
</organism>
<feature type="chain" id="PRO_5031451856" evidence="1">
    <location>
        <begin position="28"/>
        <end position="785"/>
    </location>
</feature>
<evidence type="ECO:0000313" key="3">
    <source>
        <dbReference type="Proteomes" id="UP000557739"/>
    </source>
</evidence>
<dbReference type="EMBL" id="JACIJJ010000005">
    <property type="protein sequence ID" value="MBB5699825.1"/>
    <property type="molecule type" value="Genomic_DNA"/>
</dbReference>
<dbReference type="AlphaFoldDB" id="A0A7W9EKA6"/>
<sequence>MFSLPRLRRLALPALLLAAAAPGAVRAADPAPFDLPGPDLRIRVTRGTATLPIAEVPELAAGDTVRIEADLPADQRARFILVSAFLSGATNPPPRDWIRSAETWKTKDKDRVLTLTVPQGARQLAVFLVPETGGAEGTIASAVRGKPGEFVRAIQAINRASLDRSRLNAFVAAIRSEEDDDPAHLKRVAPTLAKSLAIKLNAECLDKVVDYQVACLLENRESLVLTDVHSSSLAETIAGAPTNLALQLSYTREAGFGYYSQYIAVVRDIARLFGAFSNPQFRYLPALGLRGGDRMSLLLDTAPSFAKPRSVIVAPMPAIGGDSPPRLRAATDAPLCGADPTLTLPVEGAPLIYSTDFAREMALVAGGQRVPLRPRADHGGYVVTAPLTGTGTVESRIEGRWGFEPLTGPAFRLQFPDGKGWTAPEDATLVVGRDNTLVLRGAAPACITGATMRVGDGPARDVTFKPQGDGRLALTLPLTEAKAGRVSIELRETGMAKPTTLTLRAYREASRIEAVTVHTGDTAAELTGQRLDLVERVEIGDLRATPQALTREAKTDRLTLTGTGTAPAAGNATARILLSDGRTLTVPVTVRPPRIAAALIDGSVRVEGSSPLTPLETGEPLLPAGATLRFAVRASGGDLAPTDTIEIAGPAGQTARLTAGPQLQLQGKDVLVAALDPAALGPSAFGPLRYRLARANEASDWRPLATLVRLPALQPVKCEAKARCTLRGEGLFLIEAAAPTRAFTDAVSVPDGFTGPAIEVPKPADGTLYLKLRDAPGRIVTLPAR</sequence>
<gene>
    <name evidence="2" type="ORF">FHR19_003199</name>
</gene>
<accession>A0A7W9EKA6</accession>